<dbReference type="PROSITE" id="PS50005">
    <property type="entry name" value="TPR"/>
    <property type="match status" value="1"/>
</dbReference>
<accession>A0A815H1F8</accession>
<dbReference type="EMBL" id="CAJNOV010009030">
    <property type="protein sequence ID" value="CAF1347989.1"/>
    <property type="molecule type" value="Genomic_DNA"/>
</dbReference>
<evidence type="ECO:0000313" key="6">
    <source>
        <dbReference type="Proteomes" id="UP000663855"/>
    </source>
</evidence>
<sequence>MTTNSITRAQAVGRLQESIETLHDRLTAYLVKVINQSRKSPQQQQALRDDVQRNGTDFSALLLFIARDHWNDLLLPHRGGCPAELRGLSRRAKDIRNDISHQSFDIAKYEHALETLAKLATAIGEHDVARDIRAKTNISPTLGAWEELKAKGNACFKQEQWTEAMNYYTQALQLNQNQPVLYANRALCEINLGKHQLAREDAEDAIELDSTQVKYYRILSEALMALELFPEAEAACSEGLNIASRDEILLLRQRDCNAHLMTKFTDANNPRSIQPEPTSYEDCMSQMTALIVTPTPCDDDIADITDPFTTIKVNSLIIEIKRLFRTGKTEHELRIFELFEETARLGSAEGFYNLGVMYSKGGYADVIRDYARAKIYQASR</sequence>
<reference evidence="3" key="1">
    <citation type="submission" date="2021-02" db="EMBL/GenBank/DDBJ databases">
        <authorList>
            <person name="Nowell W R."/>
        </authorList>
    </citation>
    <scope>NUCLEOTIDE SEQUENCE</scope>
</reference>
<dbReference type="OrthoDB" id="2942533at2759"/>
<evidence type="ECO:0000256" key="1">
    <source>
        <dbReference type="PROSITE-ProRule" id="PRU00339"/>
    </source>
</evidence>
<dbReference type="Proteomes" id="UP000663855">
    <property type="component" value="Unassembled WGS sequence"/>
</dbReference>
<dbReference type="GO" id="GO:0051879">
    <property type="term" value="F:Hsp90 protein binding"/>
    <property type="evidence" value="ECO:0007669"/>
    <property type="project" value="TreeGrafter"/>
</dbReference>
<dbReference type="EMBL" id="CAJOBH010006179">
    <property type="protein sequence ID" value="CAF4047501.1"/>
    <property type="molecule type" value="Genomic_DNA"/>
</dbReference>
<name>A0A815H1F8_9BILA</name>
<dbReference type="InterPro" id="IPR019734">
    <property type="entry name" value="TPR_rpt"/>
</dbReference>
<evidence type="ECO:0000313" key="2">
    <source>
        <dbReference type="EMBL" id="CAF1323808.1"/>
    </source>
</evidence>
<dbReference type="GO" id="GO:0030544">
    <property type="term" value="F:Hsp70 protein binding"/>
    <property type="evidence" value="ECO:0007669"/>
    <property type="project" value="TreeGrafter"/>
</dbReference>
<dbReference type="SUPFAM" id="SSF48452">
    <property type="entry name" value="TPR-like"/>
    <property type="match status" value="1"/>
</dbReference>
<evidence type="ECO:0000313" key="5">
    <source>
        <dbReference type="EMBL" id="CAF4047501.1"/>
    </source>
</evidence>
<evidence type="ECO:0000313" key="3">
    <source>
        <dbReference type="EMBL" id="CAF1347989.1"/>
    </source>
</evidence>
<keyword evidence="1" id="KW-0802">TPR repeat</keyword>
<dbReference type="GO" id="GO:0005634">
    <property type="term" value="C:nucleus"/>
    <property type="evidence" value="ECO:0007669"/>
    <property type="project" value="TreeGrafter"/>
</dbReference>
<dbReference type="Proteomes" id="UP000681967">
    <property type="component" value="Unassembled WGS sequence"/>
</dbReference>
<dbReference type="Pfam" id="PF13414">
    <property type="entry name" value="TPR_11"/>
    <property type="match status" value="1"/>
</dbReference>
<dbReference type="PANTHER" id="PTHR46035:SF1">
    <property type="entry name" value="TETRATRICOPEPTIDE REPEAT PROTEIN 4"/>
    <property type="match status" value="1"/>
</dbReference>
<dbReference type="PANTHER" id="PTHR46035">
    <property type="entry name" value="TETRATRICOPEPTIDE REPEAT PROTEIN 4"/>
    <property type="match status" value="1"/>
</dbReference>
<dbReference type="Proteomes" id="UP000681720">
    <property type="component" value="Unassembled WGS sequence"/>
</dbReference>
<dbReference type="InterPro" id="IPR011990">
    <property type="entry name" value="TPR-like_helical_dom_sf"/>
</dbReference>
<feature type="repeat" description="TPR" evidence="1">
    <location>
        <begin position="145"/>
        <end position="178"/>
    </location>
</feature>
<protein>
    <submittedName>
        <fullName evidence="3">Uncharacterized protein</fullName>
    </submittedName>
</protein>
<dbReference type="GO" id="GO:0005829">
    <property type="term" value="C:cytosol"/>
    <property type="evidence" value="ECO:0007669"/>
    <property type="project" value="TreeGrafter"/>
</dbReference>
<dbReference type="EMBL" id="CAJOBJ010004788">
    <property type="protein sequence ID" value="CAF4011326.1"/>
    <property type="molecule type" value="Genomic_DNA"/>
</dbReference>
<dbReference type="AlphaFoldDB" id="A0A815H1F8"/>
<dbReference type="GO" id="GO:0006457">
    <property type="term" value="P:protein folding"/>
    <property type="evidence" value="ECO:0007669"/>
    <property type="project" value="TreeGrafter"/>
</dbReference>
<organism evidence="3 6">
    <name type="scientific">Rotaria magnacalcarata</name>
    <dbReference type="NCBI Taxonomy" id="392030"/>
    <lineage>
        <taxon>Eukaryota</taxon>
        <taxon>Metazoa</taxon>
        <taxon>Spiralia</taxon>
        <taxon>Gnathifera</taxon>
        <taxon>Rotifera</taxon>
        <taxon>Eurotatoria</taxon>
        <taxon>Bdelloidea</taxon>
        <taxon>Philodinida</taxon>
        <taxon>Philodinidae</taxon>
        <taxon>Rotaria</taxon>
    </lineage>
</organism>
<dbReference type="SMART" id="SM00028">
    <property type="entry name" value="TPR"/>
    <property type="match status" value="3"/>
</dbReference>
<dbReference type="EMBL" id="CAJNOW010001647">
    <property type="protein sequence ID" value="CAF1323808.1"/>
    <property type="molecule type" value="Genomic_DNA"/>
</dbReference>
<evidence type="ECO:0000313" key="4">
    <source>
        <dbReference type="EMBL" id="CAF4011326.1"/>
    </source>
</evidence>
<gene>
    <name evidence="5" type="ORF">BYL167_LOCUS16241</name>
    <name evidence="3" type="ORF">CJN711_LOCUS19273</name>
    <name evidence="4" type="ORF">GIL414_LOCUS12325</name>
    <name evidence="2" type="ORF">KQP761_LOCUS5880</name>
</gene>
<comment type="caution">
    <text evidence="3">The sequence shown here is derived from an EMBL/GenBank/DDBJ whole genome shotgun (WGS) entry which is preliminary data.</text>
</comment>
<dbReference type="Gene3D" id="1.25.40.10">
    <property type="entry name" value="Tetratricopeptide repeat domain"/>
    <property type="match status" value="1"/>
</dbReference>
<proteinExistence type="predicted"/>
<dbReference type="Proteomes" id="UP000663834">
    <property type="component" value="Unassembled WGS sequence"/>
</dbReference>